<dbReference type="SMART" id="SM00326">
    <property type="entry name" value="SH3"/>
    <property type="match status" value="3"/>
</dbReference>
<dbReference type="PROSITE" id="PS50002">
    <property type="entry name" value="SH3"/>
    <property type="match status" value="3"/>
</dbReference>
<feature type="compositionally biased region" description="Low complexity" evidence="12">
    <location>
        <begin position="498"/>
        <end position="515"/>
    </location>
</feature>
<feature type="region of interest" description="Disordered" evidence="12">
    <location>
        <begin position="1032"/>
        <end position="1078"/>
    </location>
</feature>
<feature type="compositionally biased region" description="Basic and acidic residues" evidence="12">
    <location>
        <begin position="223"/>
        <end position="234"/>
    </location>
</feature>
<dbReference type="PRINTS" id="PR00499">
    <property type="entry name" value="P67PHOX"/>
</dbReference>
<feature type="domain" description="SH3" evidence="13">
    <location>
        <begin position="1144"/>
        <end position="1205"/>
    </location>
</feature>
<feature type="compositionally biased region" description="Basic and acidic residues" evidence="12">
    <location>
        <begin position="379"/>
        <end position="403"/>
    </location>
</feature>
<dbReference type="InterPro" id="IPR036028">
    <property type="entry name" value="SH3-like_dom_sf"/>
</dbReference>
<evidence type="ECO:0000256" key="10">
    <source>
        <dbReference type="ARBA" id="ARBA00023136"/>
    </source>
</evidence>
<dbReference type="InterPro" id="IPR035611">
    <property type="entry name" value="SORBS1_SH3_2"/>
</dbReference>
<feature type="region of interest" description="Disordered" evidence="12">
    <location>
        <begin position="495"/>
        <end position="515"/>
    </location>
</feature>
<comment type="subcellular location">
    <subcellularLocation>
        <location evidence="2">Cell junction</location>
        <location evidence="2">Focal adhesion</location>
    </subcellularLocation>
    <subcellularLocation>
        <location evidence="1">Cell membrane</location>
    </subcellularLocation>
    <subcellularLocation>
        <location evidence="3">Cytoplasm</location>
    </subcellularLocation>
</comment>
<dbReference type="Pfam" id="PF07653">
    <property type="entry name" value="SH3_2"/>
    <property type="match status" value="1"/>
</dbReference>
<evidence type="ECO:0000256" key="3">
    <source>
        <dbReference type="ARBA" id="ARBA00004496"/>
    </source>
</evidence>
<feature type="compositionally biased region" description="Polar residues" evidence="12">
    <location>
        <begin position="1115"/>
        <end position="1141"/>
    </location>
</feature>
<dbReference type="AlphaFoldDB" id="A0A6P9FE32"/>
<dbReference type="PRINTS" id="PR00452">
    <property type="entry name" value="SH3DOMAIN"/>
</dbReference>
<dbReference type="GO" id="GO:0005634">
    <property type="term" value="C:nucleus"/>
    <property type="evidence" value="ECO:0007669"/>
    <property type="project" value="TreeGrafter"/>
</dbReference>
<dbReference type="CTD" id="10580"/>
<dbReference type="Pfam" id="PF02208">
    <property type="entry name" value="Sorb"/>
    <property type="match status" value="1"/>
</dbReference>
<keyword evidence="9" id="KW-0965">Cell junction</keyword>
<evidence type="ECO:0000256" key="7">
    <source>
        <dbReference type="ARBA" id="ARBA00022553"/>
    </source>
</evidence>
<evidence type="ECO:0000259" key="13">
    <source>
        <dbReference type="PROSITE" id="PS50002"/>
    </source>
</evidence>
<feature type="region of interest" description="Disordered" evidence="12">
    <location>
        <begin position="978"/>
        <end position="1017"/>
    </location>
</feature>
<evidence type="ECO:0000256" key="12">
    <source>
        <dbReference type="SAM" id="MobiDB-lite"/>
    </source>
</evidence>
<dbReference type="InterPro" id="IPR035610">
    <property type="entry name" value="SORBS1_SH3_1"/>
</dbReference>
<dbReference type="InterPro" id="IPR003127">
    <property type="entry name" value="SoHo_dom"/>
</dbReference>
<dbReference type="CDD" id="cd11919">
    <property type="entry name" value="SH3_Sorbs1_1"/>
    <property type="match status" value="1"/>
</dbReference>
<evidence type="ECO:0000256" key="6">
    <source>
        <dbReference type="ARBA" id="ARBA00022490"/>
    </source>
</evidence>
<feature type="compositionally biased region" description="Polar residues" evidence="12">
    <location>
        <begin position="106"/>
        <end position="120"/>
    </location>
</feature>
<evidence type="ECO:0000256" key="4">
    <source>
        <dbReference type="ARBA" id="ARBA00022443"/>
    </source>
</evidence>
<dbReference type="RefSeq" id="XP_035580068.1">
    <property type="nucleotide sequence ID" value="XM_035724175.1"/>
</dbReference>
<evidence type="ECO:0000313" key="16">
    <source>
        <dbReference type="RefSeq" id="XP_035580068.1"/>
    </source>
</evidence>
<dbReference type="GO" id="GO:0031589">
    <property type="term" value="P:cell-substrate adhesion"/>
    <property type="evidence" value="ECO:0007669"/>
    <property type="project" value="TreeGrafter"/>
</dbReference>
<feature type="domain" description="SH3" evidence="13">
    <location>
        <begin position="662"/>
        <end position="721"/>
    </location>
</feature>
<dbReference type="FunFam" id="2.30.30.40:FF:000004">
    <property type="entry name" value="Sorbin and SH3 domain-containing protein 1 isoform 2"/>
    <property type="match status" value="1"/>
</dbReference>
<feature type="compositionally biased region" description="Polar residues" evidence="12">
    <location>
        <begin position="306"/>
        <end position="319"/>
    </location>
</feature>
<keyword evidence="10" id="KW-0472">Membrane</keyword>
<feature type="compositionally biased region" description="Polar residues" evidence="12">
    <location>
        <begin position="165"/>
        <end position="177"/>
    </location>
</feature>
<evidence type="ECO:0000313" key="15">
    <source>
        <dbReference type="Proteomes" id="UP000515165"/>
    </source>
</evidence>
<dbReference type="PROSITE" id="PS50831">
    <property type="entry name" value="SOHO"/>
    <property type="match status" value="1"/>
</dbReference>
<keyword evidence="5" id="KW-1003">Cell membrane</keyword>
<keyword evidence="7" id="KW-0597">Phosphoprotein</keyword>
<name>A0A6P9FE32_ZALCA</name>
<reference evidence="16" key="1">
    <citation type="submission" date="2025-08" db="UniProtKB">
        <authorList>
            <consortium name="RefSeq"/>
        </authorList>
    </citation>
    <scope>IDENTIFICATION</scope>
    <source>
        <tissue evidence="16">Blood</tissue>
    </source>
</reference>
<feature type="compositionally biased region" description="Basic and acidic residues" evidence="12">
    <location>
        <begin position="1032"/>
        <end position="1046"/>
    </location>
</feature>
<feature type="region of interest" description="Disordered" evidence="12">
    <location>
        <begin position="274"/>
        <end position="419"/>
    </location>
</feature>
<evidence type="ECO:0000256" key="5">
    <source>
        <dbReference type="ARBA" id="ARBA00022475"/>
    </source>
</evidence>
<dbReference type="SUPFAM" id="SSF50044">
    <property type="entry name" value="SH3-domain"/>
    <property type="match status" value="3"/>
</dbReference>
<evidence type="ECO:0000259" key="14">
    <source>
        <dbReference type="PROSITE" id="PS50831"/>
    </source>
</evidence>
<dbReference type="InterPro" id="IPR035606">
    <property type="entry name" value="SORBS1_SH3"/>
</dbReference>
<dbReference type="FunFam" id="2.30.30.40:FF:000003">
    <property type="entry name" value="Sorbin and SH3 domain-containing protein 1 isoform 2"/>
    <property type="match status" value="1"/>
</dbReference>
<feature type="compositionally biased region" description="Basic and acidic residues" evidence="12">
    <location>
        <begin position="95"/>
        <end position="105"/>
    </location>
</feature>
<dbReference type="PANTHER" id="PTHR14167:SF64">
    <property type="entry name" value="SORBIN AND SH3 DOMAIN-CONTAINING PROTEIN 1"/>
    <property type="match status" value="1"/>
</dbReference>
<feature type="region of interest" description="Disordered" evidence="12">
    <location>
        <begin position="76"/>
        <end position="259"/>
    </location>
</feature>
<dbReference type="InterPro" id="IPR001452">
    <property type="entry name" value="SH3_domain"/>
</dbReference>
<proteinExistence type="predicted"/>
<feature type="compositionally biased region" description="Basic and acidic residues" evidence="12">
    <location>
        <begin position="989"/>
        <end position="1006"/>
    </location>
</feature>
<feature type="region of interest" description="Disordered" evidence="12">
    <location>
        <begin position="1"/>
        <end position="36"/>
    </location>
</feature>
<feature type="region of interest" description="Disordered" evidence="12">
    <location>
        <begin position="562"/>
        <end position="587"/>
    </location>
</feature>
<dbReference type="CDD" id="cd11916">
    <property type="entry name" value="SH3_Sorbs1_3"/>
    <property type="match status" value="1"/>
</dbReference>
<dbReference type="InterPro" id="IPR050384">
    <property type="entry name" value="Endophilin_SH3RF"/>
</dbReference>
<sequence length="1205" mass="133908">MSSECDVGASKAVVNGLAPSSNGQDKATADPLRARSISAVKIIPVKTVKSSSGLVLPPDMDPTKICTGKGAVTLRASSSYREIPSSGPTSPQETPQHESKPDEWRLSSNADANGNAQPSSLAAKGYRSVHPNLPADKPQDSGPLLNEVSSSHLGTDPQISAPVSKPSSAYPSTTIVNPTIVLLQHNREQQKRLSSLPDPVSERRVGEQGLAPTQEKPTSPGRATEKKAKDDSRRVARSAQDLSDVSMDEVGIPLRNTERSKDWYKTMFKQIHKLNRDTPEENPYFPTYQFPELPEIQQNSEEDNPYTPTYQFPASTPSPKSEDDDSDLYSPRYSFSEDTKSPLSVPRSKSEMSYIDSEKVVKRSATLPLPARSSSLKSSPERNDWEPPDKKVDTRKYRAEPKSIYDYQPGKSSVLTNEKMSRDISPEEIDLKNEPWYKFFSELEFGKPPPKKIWDYTPGDCSILPREDRKTNLEKDLNLCPAELEAHLGNTETLNKAPSANLSQSSAVSPSPEISSELPGYIYSSNFHAVKRESDGAPGDLTSLENERQIYKSVLEGGDIPLQGLSGLKRPSSSASTKDSESPRHFIPADYLESTEEFIRRRHDDKEKLLADQRRLKREQEEADIAARRHTGVIPTHHQFITNERFGDLLNIDDTAKRKSGSEMRPARAKFDFKAQTLKELPLQKGDIVYIYKQIDQNWYEGEHHGRVGIFPRTYIELLPPAEKAQPKKLAPVQVLEYGEAIAKFNFNGDTQVEMSFRKGERIMLLRQVDENWYEGRVPGTSRQGIFPITYVDVIKRPLVKNPVDYIDLPFSSSPSRSGTVSPQFASHSKLIMPAPSSLPHSHRALSPEMHAVTSEWISLTVGVPGRRPLALTPPLPPLPETSVYNTDHLASWARPGSSLSLSLPYSSWSDLSTPRSMASPLALPPPHKAASLAHGAPTSLHVNGDSGVHVLLPGVRQDSFSQLLPGSSDRVISELSNAFSSQGKRQPRREERGQCERRAEREAGERCPGAPKISKKSCLRPSDVVRCLSEEQRLSDLHAPEESRPGRPPGSPLPGRETEQTDLHRGGEQAKRRAARSAVSQEAVCNEIINIAEKSVHYCSTVSHPLDFHHKVSPSDNKSSLIISQQPQAQQRRVTPDRSQTSQDIFSYQALYSYTPQNDDELELRDGDIVDVMEKCDDGWFVGTSRRTRQFGTFPGNYVKPLYL</sequence>
<feature type="region of interest" description="Disordered" evidence="12">
    <location>
        <begin position="51"/>
        <end position="70"/>
    </location>
</feature>
<feature type="compositionally biased region" description="Basic and acidic residues" evidence="12">
    <location>
        <begin position="1057"/>
        <end position="1072"/>
    </location>
</feature>
<dbReference type="GeneID" id="113921689"/>
<gene>
    <name evidence="16" type="primary">SORBS1</name>
</gene>
<dbReference type="SMART" id="SM00459">
    <property type="entry name" value="Sorb"/>
    <property type="match status" value="1"/>
</dbReference>
<dbReference type="GO" id="GO:0005925">
    <property type="term" value="C:focal adhesion"/>
    <property type="evidence" value="ECO:0007669"/>
    <property type="project" value="UniProtKB-SubCell"/>
</dbReference>
<feature type="compositionally biased region" description="Polar residues" evidence="12">
    <location>
        <begin position="76"/>
        <end position="94"/>
    </location>
</feature>
<feature type="domain" description="SH3" evidence="13">
    <location>
        <begin position="736"/>
        <end position="797"/>
    </location>
</feature>
<dbReference type="CDD" id="cd11922">
    <property type="entry name" value="SH3_Sorbs1_2"/>
    <property type="match status" value="1"/>
</dbReference>
<keyword evidence="8" id="KW-0677">Repeat</keyword>
<keyword evidence="6" id="KW-0963">Cytoplasm</keyword>
<protein>
    <submittedName>
        <fullName evidence="16">Sorbin and SH3 domain-containing protein 1 isoform X27</fullName>
    </submittedName>
</protein>
<dbReference type="Pfam" id="PF14604">
    <property type="entry name" value="SH3_9"/>
    <property type="match status" value="1"/>
</dbReference>
<dbReference type="GO" id="GO:0005737">
    <property type="term" value="C:cytoplasm"/>
    <property type="evidence" value="ECO:0007669"/>
    <property type="project" value="UniProtKB-SubCell"/>
</dbReference>
<evidence type="ECO:0000256" key="2">
    <source>
        <dbReference type="ARBA" id="ARBA00004246"/>
    </source>
</evidence>
<dbReference type="Proteomes" id="UP000515165">
    <property type="component" value="Chromosome 15"/>
</dbReference>
<dbReference type="Gene3D" id="2.30.30.40">
    <property type="entry name" value="SH3 Domains"/>
    <property type="match status" value="3"/>
</dbReference>
<organism evidence="15 16">
    <name type="scientific">Zalophus californianus</name>
    <name type="common">California sealion</name>
    <dbReference type="NCBI Taxonomy" id="9704"/>
    <lineage>
        <taxon>Eukaryota</taxon>
        <taxon>Metazoa</taxon>
        <taxon>Chordata</taxon>
        <taxon>Craniata</taxon>
        <taxon>Vertebrata</taxon>
        <taxon>Euteleostomi</taxon>
        <taxon>Mammalia</taxon>
        <taxon>Eutheria</taxon>
        <taxon>Laurasiatheria</taxon>
        <taxon>Carnivora</taxon>
        <taxon>Caniformia</taxon>
        <taxon>Pinnipedia</taxon>
        <taxon>Otariidae</taxon>
        <taxon>Zalophus</taxon>
    </lineage>
</organism>
<evidence type="ECO:0000256" key="8">
    <source>
        <dbReference type="ARBA" id="ARBA00022737"/>
    </source>
</evidence>
<feature type="domain" description="SoHo" evidence="14">
    <location>
        <begin position="235"/>
        <end position="338"/>
    </location>
</feature>
<accession>A0A6P9FE32</accession>
<dbReference type="GO" id="GO:0005886">
    <property type="term" value="C:plasma membrane"/>
    <property type="evidence" value="ECO:0007669"/>
    <property type="project" value="UniProtKB-SubCell"/>
</dbReference>
<evidence type="ECO:0000256" key="11">
    <source>
        <dbReference type="PROSITE-ProRule" id="PRU00192"/>
    </source>
</evidence>
<dbReference type="Pfam" id="PF00018">
    <property type="entry name" value="SH3_1"/>
    <property type="match status" value="1"/>
</dbReference>
<dbReference type="PANTHER" id="PTHR14167">
    <property type="entry name" value="SH3 DOMAIN-CONTAINING"/>
    <property type="match status" value="1"/>
</dbReference>
<keyword evidence="4 11" id="KW-0728">SH3 domain</keyword>
<dbReference type="FunFam" id="2.30.30.40:FF:000001">
    <property type="entry name" value="Sorbin and SH3 domain-containing protein 1 isoform 2"/>
    <property type="match status" value="1"/>
</dbReference>
<feature type="region of interest" description="Disordered" evidence="12">
    <location>
        <begin position="1114"/>
        <end position="1141"/>
    </location>
</feature>
<evidence type="ECO:0000256" key="9">
    <source>
        <dbReference type="ARBA" id="ARBA00022949"/>
    </source>
</evidence>
<keyword evidence="15" id="KW-1185">Reference proteome</keyword>
<evidence type="ECO:0000256" key="1">
    <source>
        <dbReference type="ARBA" id="ARBA00004236"/>
    </source>
</evidence>